<dbReference type="AlphaFoldDB" id="M4ZE80"/>
<dbReference type="STRING" id="1245469.S58_61680"/>
<reference evidence="1 2" key="1">
    <citation type="journal article" date="2013" name="Appl. Environ. Microbiol.">
        <title>Genome analysis suggests that the soil oligotrophic bacterium Agromonas oligotrophica (Bradyrhizobium oligotrophicum) is a nitrogen-fixing symbiont of Aeschynomene indica.</title>
        <authorList>
            <person name="Okubo T."/>
            <person name="Fukushima S."/>
            <person name="Itakura M."/>
            <person name="Oshima K."/>
            <person name="Longtonglang A."/>
            <person name="Teaumroong N."/>
            <person name="Mitsui H."/>
            <person name="Hattori M."/>
            <person name="Hattori R."/>
            <person name="Hattori T."/>
            <person name="Minamisawa K."/>
        </authorList>
    </citation>
    <scope>NUCLEOTIDE SEQUENCE [LARGE SCALE GENOMIC DNA]</scope>
    <source>
        <strain evidence="1 2">S58</strain>
    </source>
</reference>
<dbReference type="KEGG" id="aol:S58_61680"/>
<evidence type="ECO:0000313" key="2">
    <source>
        <dbReference type="Proteomes" id="UP000011841"/>
    </source>
</evidence>
<protein>
    <submittedName>
        <fullName evidence="1">Uncharacterized protein</fullName>
    </submittedName>
</protein>
<dbReference type="RefSeq" id="WP_015669226.1">
    <property type="nucleotide sequence ID" value="NC_020453.1"/>
</dbReference>
<dbReference type="GeneID" id="301819870"/>
<sequence length="203" mass="22404">MSNFKWPWRIVLVVVAFAPARAQEQKTLGACSPAIASVQGDVSVTCITGDRRIRIAKYLGEIDADKGLKLGSFLEANCGHIVHVHAWAGALGKGQRYSAGRDFAYLELERKSHEAQCVRLDKPDVSDDCLSMDVDFTNENGAVKTANRYHGSWVYEGYYIVSCNGIFTGTQSVTLRQVDDKEVLLSDKYDTNVDPNATIMHGK</sequence>
<accession>M4ZE80</accession>
<dbReference type="Proteomes" id="UP000011841">
    <property type="component" value="Chromosome"/>
</dbReference>
<dbReference type="EMBL" id="AP012603">
    <property type="protein sequence ID" value="BAM92142.1"/>
    <property type="molecule type" value="Genomic_DNA"/>
</dbReference>
<name>M4ZE80_9BRAD</name>
<evidence type="ECO:0000313" key="1">
    <source>
        <dbReference type="EMBL" id="BAM92142.1"/>
    </source>
</evidence>
<keyword evidence="2" id="KW-1185">Reference proteome</keyword>
<dbReference type="HOGENOM" id="CLU_1522359_0_0_5"/>
<organism evidence="1 2">
    <name type="scientific">Bradyrhizobium oligotrophicum S58</name>
    <dbReference type="NCBI Taxonomy" id="1245469"/>
    <lineage>
        <taxon>Bacteria</taxon>
        <taxon>Pseudomonadati</taxon>
        <taxon>Pseudomonadota</taxon>
        <taxon>Alphaproteobacteria</taxon>
        <taxon>Hyphomicrobiales</taxon>
        <taxon>Nitrobacteraceae</taxon>
        <taxon>Bradyrhizobium</taxon>
    </lineage>
</organism>
<proteinExistence type="predicted"/>
<gene>
    <name evidence="1" type="ORF">S58_61680</name>
</gene>